<reference evidence="2 3" key="1">
    <citation type="journal article" date="2017" name="Poromechanics V (2013)">
        <title>Genomic Characterization of the Arsenic-Tolerant Actinobacterium, &lt;i&gt;Rhodococcus erythropolis&lt;/i&gt; S43.</title>
        <authorList>
            <person name="Retamal-Morales G."/>
            <person name="Mehnert M."/>
            <person name="Schwabe R."/>
            <person name="Tischler D."/>
            <person name="Schloemann M."/>
            <person name="Levican G.J."/>
        </authorList>
    </citation>
    <scope>NUCLEOTIDE SEQUENCE [LARGE SCALE GENOMIC DNA]</scope>
    <source>
        <strain evidence="2 3">S43</strain>
    </source>
</reference>
<protein>
    <submittedName>
        <fullName evidence="2">Uncharacterized protein</fullName>
    </submittedName>
</protein>
<accession>A0A0C2VNC4</accession>
<comment type="caution">
    <text evidence="2">The sequence shown here is derived from an EMBL/GenBank/DDBJ whole genome shotgun (WGS) entry which is preliminary data.</text>
</comment>
<gene>
    <name evidence="2" type="ORF">BS297_02295</name>
</gene>
<proteinExistence type="predicted"/>
<feature type="region of interest" description="Disordered" evidence="1">
    <location>
        <begin position="1"/>
        <end position="20"/>
    </location>
</feature>
<dbReference type="Proteomes" id="UP000325576">
    <property type="component" value="Unassembled WGS sequence"/>
</dbReference>
<dbReference type="OMA" id="VHPEIAM"/>
<evidence type="ECO:0000313" key="3">
    <source>
        <dbReference type="Proteomes" id="UP000325576"/>
    </source>
</evidence>
<dbReference type="RefSeq" id="WP_019748545.1">
    <property type="nucleotide sequence ID" value="NZ_CP070870.1"/>
</dbReference>
<evidence type="ECO:0000256" key="1">
    <source>
        <dbReference type="SAM" id="MobiDB-lite"/>
    </source>
</evidence>
<organism evidence="2 3">
    <name type="scientific">Rhodococcus erythropolis</name>
    <name type="common">Arthrobacter picolinophilus</name>
    <dbReference type="NCBI Taxonomy" id="1833"/>
    <lineage>
        <taxon>Bacteria</taxon>
        <taxon>Bacillati</taxon>
        <taxon>Actinomycetota</taxon>
        <taxon>Actinomycetes</taxon>
        <taxon>Mycobacteriales</taxon>
        <taxon>Nocardiaceae</taxon>
        <taxon>Rhodococcus</taxon>
        <taxon>Rhodococcus erythropolis group</taxon>
    </lineage>
</organism>
<name>A0A0C2VNC4_RHOER</name>
<feature type="compositionally biased region" description="Polar residues" evidence="1">
    <location>
        <begin position="1"/>
        <end position="10"/>
    </location>
</feature>
<evidence type="ECO:0000313" key="2">
    <source>
        <dbReference type="EMBL" id="KAB2587022.1"/>
    </source>
</evidence>
<dbReference type="EMBL" id="MRBO01000083">
    <property type="protein sequence ID" value="KAB2587022.1"/>
    <property type="molecule type" value="Genomic_DNA"/>
</dbReference>
<dbReference type="AlphaFoldDB" id="A0A0C2VNC4"/>
<sequence>MIPTGPTDSGAQPPEPARPGFEIEDLTVGAHAHGFGRSDGRTFAFRVRKSVLFVEVYGEYCEHSVPTPSDVVATAERSVTDIDLTDERSIAGVVRDAVLSTETDWSHPDVGDGVRQGEGRSLPTVRAVLNRLGSIIDSVR</sequence>